<organism evidence="1">
    <name type="scientific">hydrothermal vent metagenome</name>
    <dbReference type="NCBI Taxonomy" id="652676"/>
    <lineage>
        <taxon>unclassified sequences</taxon>
        <taxon>metagenomes</taxon>
        <taxon>ecological metagenomes</taxon>
    </lineage>
</organism>
<reference evidence="1" key="1">
    <citation type="submission" date="2018-06" db="EMBL/GenBank/DDBJ databases">
        <authorList>
            <person name="Zhirakovskaya E."/>
        </authorList>
    </citation>
    <scope>NUCLEOTIDE SEQUENCE</scope>
</reference>
<protein>
    <submittedName>
        <fullName evidence="1">Uncharacterized protein</fullName>
    </submittedName>
</protein>
<dbReference type="AlphaFoldDB" id="A0A3B1AIX9"/>
<accession>A0A3B1AIX9</accession>
<feature type="non-terminal residue" evidence="1">
    <location>
        <position position="1"/>
    </location>
</feature>
<sequence length="55" mass="6640">GLRHFDPEDRITRIRKMNPAMKIHIRGAFKQNEKIWHLFDMSTLIEDPQFYKVAV</sequence>
<gene>
    <name evidence="1" type="ORF">MNBD_GAMMA19-1005</name>
</gene>
<proteinExistence type="predicted"/>
<dbReference type="EMBL" id="UOFV01000194">
    <property type="protein sequence ID" value="VAW99972.1"/>
    <property type="molecule type" value="Genomic_DNA"/>
</dbReference>
<name>A0A3B1AIX9_9ZZZZ</name>
<evidence type="ECO:0000313" key="1">
    <source>
        <dbReference type="EMBL" id="VAW99972.1"/>
    </source>
</evidence>